<keyword evidence="3" id="KW-1185">Reference proteome</keyword>
<dbReference type="EMBL" id="JBBNAF010000010">
    <property type="protein sequence ID" value="KAK9107458.1"/>
    <property type="molecule type" value="Genomic_DNA"/>
</dbReference>
<reference evidence="2 3" key="1">
    <citation type="submission" date="2024-01" db="EMBL/GenBank/DDBJ databases">
        <title>Genome assemblies of Stephania.</title>
        <authorList>
            <person name="Yang L."/>
        </authorList>
    </citation>
    <scope>NUCLEOTIDE SEQUENCE [LARGE SCALE GENOMIC DNA]</scope>
    <source>
        <strain evidence="2">YNDBR</strain>
        <tissue evidence="2">Leaf</tissue>
    </source>
</reference>
<gene>
    <name evidence="2" type="ORF">Syun_023469</name>
</gene>
<evidence type="ECO:0000313" key="3">
    <source>
        <dbReference type="Proteomes" id="UP001420932"/>
    </source>
</evidence>
<sequence>MTTRKSKSAAVSQQGRRRLPRLQPQVTKISLTPYLSVSVSTVDRFDPSPPPPISASTHLHLLVPPPPTIAPITTDPSNSAAAVLCK</sequence>
<feature type="region of interest" description="Disordered" evidence="1">
    <location>
        <begin position="67"/>
        <end position="86"/>
    </location>
</feature>
<feature type="region of interest" description="Disordered" evidence="1">
    <location>
        <begin position="1"/>
        <end position="20"/>
    </location>
</feature>
<accession>A0AAP0HZM0</accession>
<dbReference type="Proteomes" id="UP001420932">
    <property type="component" value="Unassembled WGS sequence"/>
</dbReference>
<proteinExistence type="predicted"/>
<protein>
    <submittedName>
        <fullName evidence="2">Uncharacterized protein</fullName>
    </submittedName>
</protein>
<evidence type="ECO:0000256" key="1">
    <source>
        <dbReference type="SAM" id="MobiDB-lite"/>
    </source>
</evidence>
<evidence type="ECO:0000313" key="2">
    <source>
        <dbReference type="EMBL" id="KAK9107458.1"/>
    </source>
</evidence>
<organism evidence="2 3">
    <name type="scientific">Stephania yunnanensis</name>
    <dbReference type="NCBI Taxonomy" id="152371"/>
    <lineage>
        <taxon>Eukaryota</taxon>
        <taxon>Viridiplantae</taxon>
        <taxon>Streptophyta</taxon>
        <taxon>Embryophyta</taxon>
        <taxon>Tracheophyta</taxon>
        <taxon>Spermatophyta</taxon>
        <taxon>Magnoliopsida</taxon>
        <taxon>Ranunculales</taxon>
        <taxon>Menispermaceae</taxon>
        <taxon>Menispermoideae</taxon>
        <taxon>Cissampelideae</taxon>
        <taxon>Stephania</taxon>
    </lineage>
</organism>
<name>A0AAP0HZM0_9MAGN</name>
<comment type="caution">
    <text evidence="2">The sequence shown here is derived from an EMBL/GenBank/DDBJ whole genome shotgun (WGS) entry which is preliminary data.</text>
</comment>
<dbReference type="AlphaFoldDB" id="A0AAP0HZM0"/>